<dbReference type="WBParaSite" id="SMUV_0000203001-mRNA-1">
    <property type="protein sequence ID" value="SMUV_0000203001-mRNA-1"/>
    <property type="gene ID" value="SMUV_0000203001"/>
</dbReference>
<name>A0A0N5AD00_9BILA</name>
<feature type="region of interest" description="Disordered" evidence="1">
    <location>
        <begin position="64"/>
        <end position="98"/>
    </location>
</feature>
<organism evidence="2 3">
    <name type="scientific">Syphacia muris</name>
    <dbReference type="NCBI Taxonomy" id="451379"/>
    <lineage>
        <taxon>Eukaryota</taxon>
        <taxon>Metazoa</taxon>
        <taxon>Ecdysozoa</taxon>
        <taxon>Nematoda</taxon>
        <taxon>Chromadorea</taxon>
        <taxon>Rhabditida</taxon>
        <taxon>Spirurina</taxon>
        <taxon>Oxyuridomorpha</taxon>
        <taxon>Oxyuroidea</taxon>
        <taxon>Oxyuridae</taxon>
        <taxon>Syphacia</taxon>
    </lineage>
</organism>
<feature type="compositionally biased region" description="Polar residues" evidence="1">
    <location>
        <begin position="73"/>
        <end position="89"/>
    </location>
</feature>
<evidence type="ECO:0000256" key="1">
    <source>
        <dbReference type="SAM" id="MobiDB-lite"/>
    </source>
</evidence>
<protein>
    <submittedName>
        <fullName evidence="3">Uncharacterized protein</fullName>
    </submittedName>
</protein>
<evidence type="ECO:0000313" key="3">
    <source>
        <dbReference type="WBParaSite" id="SMUV_0000203001-mRNA-1"/>
    </source>
</evidence>
<evidence type="ECO:0000313" key="2">
    <source>
        <dbReference type="Proteomes" id="UP000046393"/>
    </source>
</evidence>
<proteinExistence type="predicted"/>
<accession>A0A0N5AD00</accession>
<reference evidence="3" key="1">
    <citation type="submission" date="2017-02" db="UniProtKB">
        <authorList>
            <consortium name="WormBaseParasite"/>
        </authorList>
    </citation>
    <scope>IDENTIFICATION</scope>
</reference>
<keyword evidence="2" id="KW-1185">Reference proteome</keyword>
<dbReference type="AlphaFoldDB" id="A0A0N5AD00"/>
<dbReference type="Proteomes" id="UP000046393">
    <property type="component" value="Unplaced"/>
</dbReference>
<sequence length="98" mass="10389">MFQTLENDSVNFTITNDKGNCCLAFGNDEIGTLKAKLLTIQSENTTLKEELKKLASLCEGMASGSTAPDGHGHSSTTAPSSIGKFNSWASGLDNLFKS</sequence>